<organism evidence="2 3">
    <name type="scientific">Roseivirga spongicola</name>
    <dbReference type="NCBI Taxonomy" id="333140"/>
    <lineage>
        <taxon>Bacteria</taxon>
        <taxon>Pseudomonadati</taxon>
        <taxon>Bacteroidota</taxon>
        <taxon>Cytophagia</taxon>
        <taxon>Cytophagales</taxon>
        <taxon>Roseivirgaceae</taxon>
        <taxon>Roseivirga</taxon>
    </lineage>
</organism>
<accession>A0A150XDS8</accession>
<feature type="chain" id="PRO_5007574580" description="Translocation protein TolB" evidence="1">
    <location>
        <begin position="28"/>
        <end position="1092"/>
    </location>
</feature>
<dbReference type="InterPro" id="IPR011042">
    <property type="entry name" value="6-blade_b-propeller_TolB-like"/>
</dbReference>
<reference evidence="2 3" key="1">
    <citation type="submission" date="2016-01" db="EMBL/GenBank/DDBJ databases">
        <title>Genome sequencing of Roseivirga spongicola UST030701-084.</title>
        <authorList>
            <person name="Selvaratnam C."/>
            <person name="Thevarajoo S."/>
            <person name="Goh K.M."/>
            <person name="Ee R."/>
            <person name="Chan K.-G."/>
            <person name="Chong C.S."/>
        </authorList>
    </citation>
    <scope>NUCLEOTIDE SEQUENCE [LARGE SCALE GENOMIC DNA]</scope>
    <source>
        <strain evidence="2 3">UST030701-084</strain>
    </source>
</reference>
<evidence type="ECO:0000313" key="3">
    <source>
        <dbReference type="Proteomes" id="UP000075606"/>
    </source>
</evidence>
<keyword evidence="3" id="KW-1185">Reference proteome</keyword>
<dbReference type="EMBL" id="LRPC01000003">
    <property type="protein sequence ID" value="KYG76875.1"/>
    <property type="molecule type" value="Genomic_DNA"/>
</dbReference>
<evidence type="ECO:0008006" key="4">
    <source>
        <dbReference type="Google" id="ProtNLM"/>
    </source>
</evidence>
<sequence>MVRDYTRLLQASFFALILFIATPQTQAQTYKVEFGKNRIQYKYFDWNYYASENFEVYFYNGGRDIAYKTIEYLEEEFSRITETIGYPPFAKIRVFLYNSVVDKQQSNVGVNAGDFTVGGQTDFVQSQVELAYSGDYTSFKEKVIYSITEMLIEEMLYGGNIAEMFQSSFTNPIPLWFTGGIARYVSVGWDSKSDDAVREYVSTTTEDSFVKLTPEMNILLGQSIWNFIAQKYGQRSISNILNLARIIRNEENSIERTLGVPFDQFMKEWRVFYSNTNVELRKSYKLPNEANRVSGKNRNGMSFTDVKFSPDGKFLAYSRMSQGQFSIKVLNMANNDEKEIFNGGLKLNDQEVDMEYPLLSWADSTTLGIVYAEDGRNIVAVKRLGTKGEQKIEIPLLSKIQSFDFKDGGRFAVMTGAINDVPNAFTYNLVRGQVRKISDDYYDERDITFYPGSNQIVFISNRKTDSVFVDGPQTLKEVEGNQFNLYAYDIDYPDSSFKKLTNALAVAKRPKVVDGNFVLYLSDQQGINNIYKFNGYDSTSVQITDFLYGIKAYDYHPESRMLAFVSSQNGEESVFLKTIDIGSSMFSPVTPRRALEVARILAERRRSRIGKQYNQLDSLSNPEKLPTSTRSPLQKLDSLKEGAINTEAYEFEAQTKVDTRDYRFEKPSEDPNVSGRSFLSIYQNANAGNTIQGPTNYENRFQTNNVVTTFVIDELRSFSQLLEIEMNDYLRNHRFKGGVLIPLSFSSGYDVYGEYEYLKNRIDLSAGYYRKSIVRMNASNFLNQRFNKSTFNLGLSYPFTHKLRLEFNPFFTQTKYIDRDIRLLIPSNNPAQYVSEITSDYLGFNSSLVFDNTIVTGTNLHQGTRAKIRYETHLKMNQNAVSFSNLEVDVRHYYKLNRAIYLAGRAYFGSYYGNAPKKYLLGGVDNWAFNTIESSNAEINPLEFQTLFDNSDVLFHQFTNLRGYNYNTFQGRNVMTFSGELRFPINQLMSNSDLKSNFLRNLQFVAFYDIGSAWDDLSPFKKKNNLNIEEIRNDNSPFSAVINNFSNPWLQSTGVGVRTMLFGFFSRIDFSFPIRNFETLDPKLQLSFGYDF</sequence>
<dbReference type="Proteomes" id="UP000075606">
    <property type="component" value="Unassembled WGS sequence"/>
</dbReference>
<dbReference type="STRING" id="333140.AWW68_19040"/>
<dbReference type="AlphaFoldDB" id="A0A150XDS8"/>
<dbReference type="RefSeq" id="WP_068218698.1">
    <property type="nucleotide sequence ID" value="NZ_LRPC01000003.1"/>
</dbReference>
<proteinExistence type="predicted"/>
<dbReference type="OrthoDB" id="9760276at2"/>
<comment type="caution">
    <text evidence="2">The sequence shown here is derived from an EMBL/GenBank/DDBJ whole genome shotgun (WGS) entry which is preliminary data.</text>
</comment>
<dbReference type="SUPFAM" id="SSF82171">
    <property type="entry name" value="DPP6 N-terminal domain-like"/>
    <property type="match status" value="1"/>
</dbReference>
<dbReference type="PANTHER" id="PTHR36842">
    <property type="entry name" value="PROTEIN TOLB HOMOLOG"/>
    <property type="match status" value="1"/>
</dbReference>
<evidence type="ECO:0000256" key="1">
    <source>
        <dbReference type="SAM" id="SignalP"/>
    </source>
</evidence>
<feature type="signal peptide" evidence="1">
    <location>
        <begin position="1"/>
        <end position="27"/>
    </location>
</feature>
<dbReference type="PANTHER" id="PTHR36842:SF1">
    <property type="entry name" value="PROTEIN TOLB"/>
    <property type="match status" value="1"/>
</dbReference>
<name>A0A150XDS8_9BACT</name>
<evidence type="ECO:0000313" key="2">
    <source>
        <dbReference type="EMBL" id="KYG76875.1"/>
    </source>
</evidence>
<dbReference type="Gene3D" id="2.120.10.30">
    <property type="entry name" value="TolB, C-terminal domain"/>
    <property type="match status" value="2"/>
</dbReference>
<dbReference type="Gene3D" id="2.40.160.50">
    <property type="entry name" value="membrane protein fhac: a member of the omp85/tpsb transporter family"/>
    <property type="match status" value="1"/>
</dbReference>
<protein>
    <recommendedName>
        <fullName evidence="4">Translocation protein TolB</fullName>
    </recommendedName>
</protein>
<keyword evidence="1" id="KW-0732">Signal</keyword>
<gene>
    <name evidence="2" type="ORF">AWW68_19040</name>
</gene>